<dbReference type="InterPro" id="IPR036388">
    <property type="entry name" value="WH-like_DNA-bd_sf"/>
</dbReference>
<dbReference type="GO" id="GO:0003677">
    <property type="term" value="F:DNA binding"/>
    <property type="evidence" value="ECO:0007669"/>
    <property type="project" value="UniProtKB-KW"/>
</dbReference>
<evidence type="ECO:0000313" key="2">
    <source>
        <dbReference type="EMBL" id="SDO79324.1"/>
    </source>
</evidence>
<dbReference type="EMBL" id="FNGY01000023">
    <property type="protein sequence ID" value="SDO79324.1"/>
    <property type="molecule type" value="Genomic_DNA"/>
</dbReference>
<dbReference type="Gene3D" id="1.10.10.10">
    <property type="entry name" value="Winged helix-like DNA-binding domain superfamily/Winged helix DNA-binding domain"/>
    <property type="match status" value="1"/>
</dbReference>
<keyword evidence="3" id="KW-1185">Reference proteome</keyword>
<reference evidence="3" key="1">
    <citation type="submission" date="2016-10" db="EMBL/GenBank/DDBJ databases">
        <authorList>
            <person name="Varghese N."/>
            <person name="Submissions S."/>
        </authorList>
    </citation>
    <scope>NUCLEOTIDE SEQUENCE [LARGE SCALE GENOMIC DNA]</scope>
    <source>
        <strain evidence="3">DSM 19110</strain>
    </source>
</reference>
<dbReference type="AlphaFoldDB" id="A0A1H0MFZ3"/>
<protein>
    <submittedName>
        <fullName evidence="2">DNA-binding transcriptional regulator, MarR family</fullName>
    </submittedName>
</protein>
<gene>
    <name evidence="2" type="ORF">SAMN05421820_12310</name>
</gene>
<name>A0A1H0MFZ3_9SPHI</name>
<sequence>MSMKPVVELITAWADYESKNPAASVAEFCSHYLLNSKGLPEDNLDGTANAGSDAQLAGLINQLNAIHVIYAKALLKEVPGIELEWFYFMKEIDQQKEARKSDVVSAVFFEQSTGIDIINRIKKAGLILERNDPMDKRARLVKLSPQGEKILLSLHDLLSKADHMLYQDLAGSNKKMLINILSDTGKKHNTLISENRHKHLEELITEHQQEKK</sequence>
<feature type="domain" description="HTH marR-type" evidence="1">
    <location>
        <begin position="53"/>
        <end position="186"/>
    </location>
</feature>
<dbReference type="SUPFAM" id="SSF46785">
    <property type="entry name" value="Winged helix' DNA-binding domain"/>
    <property type="match status" value="1"/>
</dbReference>
<accession>A0A1H0MFZ3</accession>
<dbReference type="InterPro" id="IPR036390">
    <property type="entry name" value="WH_DNA-bd_sf"/>
</dbReference>
<dbReference type="Proteomes" id="UP000183200">
    <property type="component" value="Unassembled WGS sequence"/>
</dbReference>
<organism evidence="2 3">
    <name type="scientific">Pedobacter steynii</name>
    <dbReference type="NCBI Taxonomy" id="430522"/>
    <lineage>
        <taxon>Bacteria</taxon>
        <taxon>Pseudomonadati</taxon>
        <taxon>Bacteroidota</taxon>
        <taxon>Sphingobacteriia</taxon>
        <taxon>Sphingobacteriales</taxon>
        <taxon>Sphingobacteriaceae</taxon>
        <taxon>Pedobacter</taxon>
    </lineage>
</organism>
<dbReference type="PROSITE" id="PS50995">
    <property type="entry name" value="HTH_MARR_2"/>
    <property type="match status" value="1"/>
</dbReference>
<keyword evidence="2" id="KW-0238">DNA-binding</keyword>
<evidence type="ECO:0000259" key="1">
    <source>
        <dbReference type="PROSITE" id="PS50995"/>
    </source>
</evidence>
<proteinExistence type="predicted"/>
<dbReference type="STRING" id="430522.BFS30_13195"/>
<dbReference type="OrthoDB" id="961069at2"/>
<dbReference type="InterPro" id="IPR000835">
    <property type="entry name" value="HTH_MarR-typ"/>
</dbReference>
<evidence type="ECO:0000313" key="3">
    <source>
        <dbReference type="Proteomes" id="UP000183200"/>
    </source>
</evidence>
<dbReference type="GO" id="GO:0003700">
    <property type="term" value="F:DNA-binding transcription factor activity"/>
    <property type="evidence" value="ECO:0007669"/>
    <property type="project" value="InterPro"/>
</dbReference>